<dbReference type="RefSeq" id="WP_205133514.1">
    <property type="nucleotide sequence ID" value="NZ_JACSNT010000006.1"/>
</dbReference>
<gene>
    <name evidence="1" type="ORF">H9X83_04705</name>
</gene>
<evidence type="ECO:0000313" key="1">
    <source>
        <dbReference type="EMBL" id="MBM6877453.1"/>
    </source>
</evidence>
<organism evidence="1 2">
    <name type="scientific">Anaerotignum lactatifermentans</name>
    <dbReference type="NCBI Taxonomy" id="160404"/>
    <lineage>
        <taxon>Bacteria</taxon>
        <taxon>Bacillati</taxon>
        <taxon>Bacillota</taxon>
        <taxon>Clostridia</taxon>
        <taxon>Lachnospirales</taxon>
        <taxon>Anaerotignaceae</taxon>
        <taxon>Anaerotignum</taxon>
    </lineage>
</organism>
<protein>
    <submittedName>
        <fullName evidence="1">Nucleotidyl transferase AbiEii/AbiGii toxin family protein</fullName>
    </submittedName>
</protein>
<dbReference type="InterPro" id="IPR014942">
    <property type="entry name" value="AbiEii"/>
</dbReference>
<keyword evidence="1" id="KW-0808">Transferase</keyword>
<dbReference type="GO" id="GO:0016740">
    <property type="term" value="F:transferase activity"/>
    <property type="evidence" value="ECO:0007669"/>
    <property type="project" value="UniProtKB-KW"/>
</dbReference>
<keyword evidence="2" id="KW-1185">Reference proteome</keyword>
<reference evidence="1 2" key="1">
    <citation type="journal article" date="2021" name="Sci. Rep.">
        <title>The distribution of antibiotic resistance genes in chicken gut microbiota commensals.</title>
        <authorList>
            <person name="Juricova H."/>
            <person name="Matiasovicova J."/>
            <person name="Kubasova T."/>
            <person name="Cejkova D."/>
            <person name="Rychlik I."/>
        </authorList>
    </citation>
    <scope>NUCLEOTIDE SEQUENCE [LARGE SCALE GENOMIC DNA]</scope>
    <source>
        <strain evidence="1 2">An431b</strain>
    </source>
</reference>
<sequence length="280" mass="31781">MSSKAMSLKGRIKNYAKSRNLAAQVVLQNYMFERFLERLSVSEYSEKFVVKGGMLIAAIVGLDTRSTMDLDTTLRNLPLTEEQISAALYSICKVDLNDDVSFEIKSVAPIRKDDVYGGYCVRLDAIYDTIVTPLSIDVSTGDIITPEAVKYEFSGIFDEDVKITLWGYNIETVMAEKVETILSRGVFTTRPRDFYDVYILGTTQKYDKEIFKEALKATAMHRGSLEKIVDVGGIMEQISSNEDLKNMWVKYQNKFAYARDISYENIMEILGTLILESDMK</sequence>
<dbReference type="EMBL" id="JACSNV010000005">
    <property type="protein sequence ID" value="MBM6877453.1"/>
    <property type="molecule type" value="Genomic_DNA"/>
</dbReference>
<dbReference type="Proteomes" id="UP000729290">
    <property type="component" value="Unassembled WGS sequence"/>
</dbReference>
<proteinExistence type="predicted"/>
<comment type="caution">
    <text evidence="1">The sequence shown here is derived from an EMBL/GenBank/DDBJ whole genome shotgun (WGS) entry which is preliminary data.</text>
</comment>
<accession>A0ABS2G9Z2</accession>
<evidence type="ECO:0000313" key="2">
    <source>
        <dbReference type="Proteomes" id="UP000729290"/>
    </source>
</evidence>
<name>A0ABS2G9Z2_9FIRM</name>
<dbReference type="Pfam" id="PF08843">
    <property type="entry name" value="AbiEii"/>
    <property type="match status" value="1"/>
</dbReference>